<keyword evidence="5 12" id="KW-0418">Kinase</keyword>
<evidence type="ECO:0000313" key="12">
    <source>
        <dbReference type="EMBL" id="KAK1845620.1"/>
    </source>
</evidence>
<dbReference type="SUPFAM" id="SSF53300">
    <property type="entry name" value="vWA-like"/>
    <property type="match status" value="1"/>
</dbReference>
<evidence type="ECO:0000256" key="4">
    <source>
        <dbReference type="ARBA" id="ARBA00022741"/>
    </source>
</evidence>
<comment type="caution">
    <text evidence="12">The sequence shown here is derived from an EMBL/GenBank/DDBJ whole genome shotgun (WGS) entry which is preliminary data.</text>
</comment>
<sequence length="1103" mass="125010">MNQDQASHFAQEFHIALHEFRAICRRHTRESIHGQQYILVDNVTEELLGHSPSCSKELYQNDLDRLGKTAYLRHDPRPPKVRTQQYQPHLPIFYTLLDIGAPSLIDQFRTHKDLGTLPIALSALKSNIEAPNFPDFHEKFYEHQFAWCPIRFEMEMGRLYDHKDITPFTRKEAIKPYRDGKGRLVNTANLYDIEIPEELVGAKLQKRMASARISRQENLQGEAAGAGTKYRFALKQFKHDKHDHFRNEMEMFRNLENQDGMIQYIGWFRNFEPDADGIQQTYWNIVLELAEFDFYTAIRMESPPTSVEEISGFWAAMSEISGALASIHTVVIDHNKYLTWHGDIKPENILRVNDRFKLADPGEASMRLKSNNTTSPQTAKAMGGTRSYAAPEKSAYLDGTSKQMPYVPQTSDVWSLGCVLSIAATYVVLGTQGVLIYNQLRQQAIFNATTSKSDAFHNGTNVLQEVLYWHQYLRETARKNDAYSGIVLDMVDKHMLVDGDNRWSASKVFEEFSKVMSSINAPKSEVPQELQRLLENIDLQVETDYDHHSGINRAHPEDISKRIVPIPRPKLPQANIEFESRNQLLAEKILPVAQRSQNRTGSPSQSRSQSFSFGALSHGRRDQQDFSDPRAILRRQGQGSAIADAQDDDWDSSNQPSSLHQIDNTRNEPDREPMTVWVVRAELERSAMSWKPSLSSPSTLVSKRPVTIKGKPASNNVTKKLDLRLQQEFRDRDIVFLVDNGTTMNVHWKQATDLLEVLVWRSLGYDEDGVELRFTDPDTNHKAKVKESRSQSLKQFTDAMKLATPSASTRIKTNILPALERIVNDYTTGMTSAKSKPRKKTIIVLTDGIWEGMNIEYTLDVHLRSTFQVLRDLHGDLPYVAAGYSGDREDISVIRPITIQFVQFGNEPNAAARLKRLDDDMRLYGCPDLIDTEHANGDIYKMFLGSVCLEFDKKETVVTLPAISPASSMQNTNGGLLVRNSVKRSSTINQAPPTLNDETHFATPSRTASRLSSHVSHSEANQRSSMLSTPTSTRHELPADFELDEQNSSRLSSFRRSTTQRNMNSSSPNSPLSPDSGTYDSLFSPLDSSPQRSPATSKSTQYF</sequence>
<dbReference type="GO" id="GO:0004674">
    <property type="term" value="F:protein serine/threonine kinase activity"/>
    <property type="evidence" value="ECO:0007669"/>
    <property type="project" value="UniProtKB-KW"/>
</dbReference>
<feature type="compositionally biased region" description="Basic and acidic residues" evidence="9">
    <location>
        <begin position="663"/>
        <end position="673"/>
    </location>
</feature>
<evidence type="ECO:0000313" key="13">
    <source>
        <dbReference type="Proteomes" id="UP001243330"/>
    </source>
</evidence>
<evidence type="ECO:0000259" key="10">
    <source>
        <dbReference type="PROSITE" id="PS50011"/>
    </source>
</evidence>
<gene>
    <name evidence="12" type="ORF">CCHR01_11737</name>
</gene>
<feature type="compositionally biased region" description="Polar residues" evidence="9">
    <location>
        <begin position="368"/>
        <end position="378"/>
    </location>
</feature>
<dbReference type="SUPFAM" id="SSF56112">
    <property type="entry name" value="Protein kinase-like (PK-like)"/>
    <property type="match status" value="1"/>
</dbReference>
<dbReference type="Gene3D" id="3.40.50.410">
    <property type="entry name" value="von Willebrand factor, type A domain"/>
    <property type="match status" value="1"/>
</dbReference>
<reference evidence="12" key="1">
    <citation type="submission" date="2023-01" db="EMBL/GenBank/DDBJ databases">
        <title>Colletotrichum chrysophilum M932 genome sequence.</title>
        <authorList>
            <person name="Baroncelli R."/>
        </authorList>
    </citation>
    <scope>NUCLEOTIDE SEQUENCE</scope>
    <source>
        <strain evidence="12">M932</strain>
    </source>
</reference>
<dbReference type="EMBL" id="JAQOWY010000265">
    <property type="protein sequence ID" value="KAK1845620.1"/>
    <property type="molecule type" value="Genomic_DNA"/>
</dbReference>
<feature type="compositionally biased region" description="Low complexity" evidence="9">
    <location>
        <begin position="602"/>
        <end position="613"/>
    </location>
</feature>
<dbReference type="PROSITE" id="PS50234">
    <property type="entry name" value="VWFA"/>
    <property type="match status" value="1"/>
</dbReference>
<comment type="catalytic activity">
    <reaction evidence="8">
        <text>L-seryl-[protein] + ATP = O-phospho-L-seryl-[protein] + ADP + H(+)</text>
        <dbReference type="Rhea" id="RHEA:17989"/>
        <dbReference type="Rhea" id="RHEA-COMP:9863"/>
        <dbReference type="Rhea" id="RHEA-COMP:11604"/>
        <dbReference type="ChEBI" id="CHEBI:15378"/>
        <dbReference type="ChEBI" id="CHEBI:29999"/>
        <dbReference type="ChEBI" id="CHEBI:30616"/>
        <dbReference type="ChEBI" id="CHEBI:83421"/>
        <dbReference type="ChEBI" id="CHEBI:456216"/>
        <dbReference type="EC" id="2.7.11.1"/>
    </reaction>
</comment>
<evidence type="ECO:0000256" key="3">
    <source>
        <dbReference type="ARBA" id="ARBA00022679"/>
    </source>
</evidence>
<name>A0AAD9AEQ1_9PEZI</name>
<evidence type="ECO:0000256" key="7">
    <source>
        <dbReference type="ARBA" id="ARBA00047899"/>
    </source>
</evidence>
<dbReference type="InterPro" id="IPR002035">
    <property type="entry name" value="VWF_A"/>
</dbReference>
<evidence type="ECO:0000256" key="6">
    <source>
        <dbReference type="ARBA" id="ARBA00022840"/>
    </source>
</evidence>
<dbReference type="PANTHER" id="PTHR43671:SF98">
    <property type="entry name" value="SERINE_THREONINE-PROTEIN KINASE NEK11"/>
    <property type="match status" value="1"/>
</dbReference>
<evidence type="ECO:0000256" key="8">
    <source>
        <dbReference type="ARBA" id="ARBA00048679"/>
    </source>
</evidence>
<dbReference type="Pfam" id="PF00069">
    <property type="entry name" value="Pkinase"/>
    <property type="match status" value="1"/>
</dbReference>
<feature type="domain" description="VWFA" evidence="11">
    <location>
        <begin position="733"/>
        <end position="947"/>
    </location>
</feature>
<feature type="compositionally biased region" description="Low complexity" evidence="9">
    <location>
        <begin position="1048"/>
        <end position="1076"/>
    </location>
</feature>
<dbReference type="InterPro" id="IPR011009">
    <property type="entry name" value="Kinase-like_dom_sf"/>
</dbReference>
<keyword evidence="6" id="KW-0067">ATP-binding</keyword>
<dbReference type="InterPro" id="IPR000719">
    <property type="entry name" value="Prot_kinase_dom"/>
</dbReference>
<dbReference type="GO" id="GO:0005524">
    <property type="term" value="F:ATP binding"/>
    <property type="evidence" value="ECO:0007669"/>
    <property type="project" value="UniProtKB-KW"/>
</dbReference>
<keyword evidence="4" id="KW-0547">Nucleotide-binding</keyword>
<keyword evidence="2" id="KW-0723">Serine/threonine-protein kinase</keyword>
<dbReference type="AlphaFoldDB" id="A0AAD9AEQ1"/>
<protein>
    <recommendedName>
        <fullName evidence="1">non-specific serine/threonine protein kinase</fullName>
        <ecNumber evidence="1">2.7.11.1</ecNumber>
    </recommendedName>
</protein>
<feature type="domain" description="Protein kinase" evidence="10">
    <location>
        <begin position="202"/>
        <end position="516"/>
    </location>
</feature>
<evidence type="ECO:0000259" key="11">
    <source>
        <dbReference type="PROSITE" id="PS50234"/>
    </source>
</evidence>
<dbReference type="EC" id="2.7.11.1" evidence="1"/>
<dbReference type="SMART" id="SM00220">
    <property type="entry name" value="S_TKc"/>
    <property type="match status" value="1"/>
</dbReference>
<dbReference type="Gene3D" id="1.10.510.10">
    <property type="entry name" value="Transferase(Phosphotransferase) domain 1"/>
    <property type="match status" value="1"/>
</dbReference>
<evidence type="ECO:0000256" key="1">
    <source>
        <dbReference type="ARBA" id="ARBA00012513"/>
    </source>
</evidence>
<feature type="compositionally biased region" description="Polar residues" evidence="9">
    <location>
        <begin position="1002"/>
        <end position="1032"/>
    </location>
</feature>
<evidence type="ECO:0000256" key="5">
    <source>
        <dbReference type="ARBA" id="ARBA00022777"/>
    </source>
</evidence>
<feature type="region of interest" description="Disordered" evidence="9">
    <location>
        <begin position="595"/>
        <end position="673"/>
    </location>
</feature>
<feature type="region of interest" description="Disordered" evidence="9">
    <location>
        <begin position="985"/>
        <end position="1103"/>
    </location>
</feature>
<proteinExistence type="predicted"/>
<keyword evidence="3" id="KW-0808">Transferase</keyword>
<comment type="catalytic activity">
    <reaction evidence="7">
        <text>L-threonyl-[protein] + ATP = O-phospho-L-threonyl-[protein] + ADP + H(+)</text>
        <dbReference type="Rhea" id="RHEA:46608"/>
        <dbReference type="Rhea" id="RHEA-COMP:11060"/>
        <dbReference type="Rhea" id="RHEA-COMP:11605"/>
        <dbReference type="ChEBI" id="CHEBI:15378"/>
        <dbReference type="ChEBI" id="CHEBI:30013"/>
        <dbReference type="ChEBI" id="CHEBI:30616"/>
        <dbReference type="ChEBI" id="CHEBI:61977"/>
        <dbReference type="ChEBI" id="CHEBI:456216"/>
        <dbReference type="EC" id="2.7.11.1"/>
    </reaction>
</comment>
<dbReference type="Proteomes" id="UP001243330">
    <property type="component" value="Unassembled WGS sequence"/>
</dbReference>
<dbReference type="InterPro" id="IPR036465">
    <property type="entry name" value="vWFA_dom_sf"/>
</dbReference>
<feature type="compositionally biased region" description="Basic and acidic residues" evidence="9">
    <location>
        <begin position="619"/>
        <end position="628"/>
    </location>
</feature>
<dbReference type="InterPro" id="IPR050660">
    <property type="entry name" value="NEK_Ser/Thr_kinase"/>
</dbReference>
<accession>A0AAD9AEQ1</accession>
<feature type="compositionally biased region" description="Polar residues" evidence="9">
    <location>
        <begin position="652"/>
        <end position="662"/>
    </location>
</feature>
<dbReference type="PANTHER" id="PTHR43671">
    <property type="entry name" value="SERINE/THREONINE-PROTEIN KINASE NEK"/>
    <property type="match status" value="1"/>
</dbReference>
<feature type="compositionally biased region" description="Polar residues" evidence="9">
    <location>
        <begin position="1078"/>
        <end position="1103"/>
    </location>
</feature>
<organism evidence="12 13">
    <name type="scientific">Colletotrichum chrysophilum</name>
    <dbReference type="NCBI Taxonomy" id="1836956"/>
    <lineage>
        <taxon>Eukaryota</taxon>
        <taxon>Fungi</taxon>
        <taxon>Dikarya</taxon>
        <taxon>Ascomycota</taxon>
        <taxon>Pezizomycotina</taxon>
        <taxon>Sordariomycetes</taxon>
        <taxon>Hypocreomycetidae</taxon>
        <taxon>Glomerellales</taxon>
        <taxon>Glomerellaceae</taxon>
        <taxon>Colletotrichum</taxon>
        <taxon>Colletotrichum gloeosporioides species complex</taxon>
    </lineage>
</organism>
<dbReference type="GO" id="GO:0005634">
    <property type="term" value="C:nucleus"/>
    <property type="evidence" value="ECO:0007669"/>
    <property type="project" value="TreeGrafter"/>
</dbReference>
<dbReference type="PROSITE" id="PS50011">
    <property type="entry name" value="PROTEIN_KINASE_DOM"/>
    <property type="match status" value="1"/>
</dbReference>
<evidence type="ECO:0000256" key="2">
    <source>
        <dbReference type="ARBA" id="ARBA00022527"/>
    </source>
</evidence>
<evidence type="ECO:0000256" key="9">
    <source>
        <dbReference type="SAM" id="MobiDB-lite"/>
    </source>
</evidence>
<keyword evidence="13" id="KW-1185">Reference proteome</keyword>
<feature type="region of interest" description="Disordered" evidence="9">
    <location>
        <begin position="366"/>
        <end position="387"/>
    </location>
</feature>